<dbReference type="EMBL" id="KI912118">
    <property type="protein sequence ID" value="ETS75792.1"/>
    <property type="molecule type" value="Genomic_DNA"/>
</dbReference>
<proteinExistence type="inferred from homology"/>
<dbReference type="HOGENOM" id="CLU_005391_6_4_1"/>
<dbReference type="AlphaFoldDB" id="W3WRN6"/>
<dbReference type="GeneID" id="19277749"/>
<evidence type="ECO:0000256" key="1">
    <source>
        <dbReference type="ARBA" id="ARBA00009986"/>
    </source>
</evidence>
<dbReference type="Proteomes" id="UP000030651">
    <property type="component" value="Unassembled WGS sequence"/>
</dbReference>
<evidence type="ECO:0000313" key="5">
    <source>
        <dbReference type="EMBL" id="ETS75792.1"/>
    </source>
</evidence>
<dbReference type="InterPro" id="IPR015590">
    <property type="entry name" value="Aldehyde_DH_dom"/>
</dbReference>
<dbReference type="PANTHER" id="PTHR11699">
    <property type="entry name" value="ALDEHYDE DEHYDROGENASE-RELATED"/>
    <property type="match status" value="1"/>
</dbReference>
<dbReference type="Pfam" id="PF00171">
    <property type="entry name" value="Aldedh"/>
    <property type="match status" value="1"/>
</dbReference>
<dbReference type="InParanoid" id="W3WRN6"/>
<dbReference type="GO" id="GO:0004029">
    <property type="term" value="F:aldehyde dehydrogenase (NAD+) activity"/>
    <property type="evidence" value="ECO:0007669"/>
    <property type="project" value="UniProtKB-EC"/>
</dbReference>
<dbReference type="EC" id="1.2.1.3" evidence="2"/>
<dbReference type="InterPro" id="IPR016161">
    <property type="entry name" value="Ald_DH/histidinol_DH"/>
</dbReference>
<dbReference type="RefSeq" id="XP_007839508.1">
    <property type="nucleotide sequence ID" value="XM_007841317.1"/>
</dbReference>
<accession>W3WRN6</accession>
<evidence type="ECO:0000256" key="2">
    <source>
        <dbReference type="ARBA" id="ARBA00024226"/>
    </source>
</evidence>
<evidence type="ECO:0000256" key="3">
    <source>
        <dbReference type="ARBA" id="ARBA00049194"/>
    </source>
</evidence>
<protein>
    <recommendedName>
        <fullName evidence="2">aldehyde dehydrogenase (NAD(+))</fullName>
        <ecNumber evidence="2">1.2.1.3</ecNumber>
    </recommendedName>
</protein>
<organism evidence="5 6">
    <name type="scientific">Pestalotiopsis fici (strain W106-1 / CGMCC3.15140)</name>
    <dbReference type="NCBI Taxonomy" id="1229662"/>
    <lineage>
        <taxon>Eukaryota</taxon>
        <taxon>Fungi</taxon>
        <taxon>Dikarya</taxon>
        <taxon>Ascomycota</taxon>
        <taxon>Pezizomycotina</taxon>
        <taxon>Sordariomycetes</taxon>
        <taxon>Xylariomycetidae</taxon>
        <taxon>Amphisphaeriales</taxon>
        <taxon>Sporocadaceae</taxon>
        <taxon>Pestalotiopsis</taxon>
    </lineage>
</organism>
<dbReference type="InterPro" id="IPR016162">
    <property type="entry name" value="Ald_DH_N"/>
</dbReference>
<reference evidence="6" key="1">
    <citation type="journal article" date="2015" name="BMC Genomics">
        <title>Genomic and transcriptomic analysis of the endophytic fungus Pestalotiopsis fici reveals its lifestyle and high potential for synthesis of natural products.</title>
        <authorList>
            <person name="Wang X."/>
            <person name="Zhang X."/>
            <person name="Liu L."/>
            <person name="Xiang M."/>
            <person name="Wang W."/>
            <person name="Sun X."/>
            <person name="Che Y."/>
            <person name="Guo L."/>
            <person name="Liu G."/>
            <person name="Guo L."/>
            <person name="Wang C."/>
            <person name="Yin W.B."/>
            <person name="Stadler M."/>
            <person name="Zhang X."/>
            <person name="Liu X."/>
        </authorList>
    </citation>
    <scope>NUCLEOTIDE SEQUENCE [LARGE SCALE GENOMIC DNA]</scope>
    <source>
        <strain evidence="6">W106-1 / CGMCC3.15140</strain>
    </source>
</reference>
<dbReference type="eggNOG" id="KOG2450">
    <property type="taxonomic scope" value="Eukaryota"/>
</dbReference>
<gene>
    <name evidence="5" type="ORF">PFICI_12736</name>
</gene>
<dbReference type="Gene3D" id="3.40.605.10">
    <property type="entry name" value="Aldehyde Dehydrogenase, Chain A, domain 1"/>
    <property type="match status" value="1"/>
</dbReference>
<dbReference type="OrthoDB" id="3833313at2759"/>
<dbReference type="KEGG" id="pfy:PFICI_12736"/>
<comment type="catalytic activity">
    <reaction evidence="3">
        <text>an aldehyde + NAD(+) + H2O = a carboxylate + NADH + 2 H(+)</text>
        <dbReference type="Rhea" id="RHEA:16185"/>
        <dbReference type="ChEBI" id="CHEBI:15377"/>
        <dbReference type="ChEBI" id="CHEBI:15378"/>
        <dbReference type="ChEBI" id="CHEBI:17478"/>
        <dbReference type="ChEBI" id="CHEBI:29067"/>
        <dbReference type="ChEBI" id="CHEBI:57540"/>
        <dbReference type="ChEBI" id="CHEBI:57945"/>
        <dbReference type="EC" id="1.2.1.3"/>
    </reaction>
</comment>
<dbReference type="OMA" id="QRDSHIL"/>
<name>W3WRN6_PESFW</name>
<feature type="domain" description="Aldehyde dehydrogenase" evidence="4">
    <location>
        <begin position="19"/>
        <end position="150"/>
    </location>
</feature>
<dbReference type="STRING" id="1229662.W3WRN6"/>
<evidence type="ECO:0000259" key="4">
    <source>
        <dbReference type="Pfam" id="PF00171"/>
    </source>
</evidence>
<sequence>MQHICNQLLILGLFINNEFVPAKSGATIEPTNPYDESAIVGVAAAGPEDVDAAVQAARRALKANSWRRISGADRGALLWKLSELCQRDSHILATIDAWDNGKTYQAAITEDGPEVVSVFRYYAGWADKIFGRTIETNKDKLAYTKHEPIAKAMPIIDCSQQH</sequence>
<comment type="similarity">
    <text evidence="1">Belongs to the aldehyde dehydrogenase family.</text>
</comment>
<keyword evidence="6" id="KW-1185">Reference proteome</keyword>
<evidence type="ECO:0000313" key="6">
    <source>
        <dbReference type="Proteomes" id="UP000030651"/>
    </source>
</evidence>
<dbReference type="SUPFAM" id="SSF53720">
    <property type="entry name" value="ALDH-like"/>
    <property type="match status" value="1"/>
</dbReference>